<name>A4ZZ34_9SPIR</name>
<proteinExistence type="predicted"/>
<keyword evidence="1" id="KW-0175">Coiled coil</keyword>
<reference evidence="2" key="1">
    <citation type="submission" date="2007-03" db="EMBL/GenBank/DDBJ databases">
        <title>Genetic Characterization of Borrelia lonestari strain LS-1.</title>
        <authorList>
            <person name="Williamson P.C."/>
            <person name="Billingsley P.M."/>
            <person name="Little S.E."/>
        </authorList>
    </citation>
    <scope>NUCLEOTIDE SEQUENCE</scope>
    <source>
        <strain evidence="2">LS-1</strain>
    </source>
</reference>
<sequence length="106" mass="12747">MKKRKVFVGYYLDKEKIIKDEISSIDIKIKNNNDRIEFAKNKHLNLDYTYKTMKQDYMREIENAKIENKALFDQRDEYLQSLRDLRFKLGNLIETTAVNNSKFKSS</sequence>
<accession>A4ZZ34</accession>
<evidence type="ECO:0000256" key="1">
    <source>
        <dbReference type="SAM" id="Coils"/>
    </source>
</evidence>
<dbReference type="AlphaFoldDB" id="A4ZZ34"/>
<protein>
    <submittedName>
        <fullName evidence="2">Uncharacterized protein</fullName>
    </submittedName>
</protein>
<evidence type="ECO:0000313" key="2">
    <source>
        <dbReference type="EMBL" id="ABP88198.1"/>
    </source>
</evidence>
<feature type="coiled-coil region" evidence="1">
    <location>
        <begin position="54"/>
        <end position="81"/>
    </location>
</feature>
<dbReference type="EMBL" id="EF507530">
    <property type="protein sequence ID" value="ABP88198.1"/>
    <property type="molecule type" value="Genomic_DNA"/>
</dbReference>
<organism evidence="2">
    <name type="scientific">Borrelia lonestari</name>
    <dbReference type="NCBI Taxonomy" id="38876"/>
    <lineage>
        <taxon>Bacteria</taxon>
        <taxon>Pseudomonadati</taxon>
        <taxon>Spirochaetota</taxon>
        <taxon>Spirochaetia</taxon>
        <taxon>Spirochaetales</taxon>
        <taxon>Borreliaceae</taxon>
        <taxon>Borrelia</taxon>
    </lineage>
</organism>